<proteinExistence type="predicted"/>
<evidence type="ECO:0008006" key="5">
    <source>
        <dbReference type="Google" id="ProtNLM"/>
    </source>
</evidence>
<dbReference type="AlphaFoldDB" id="A0A4S4BMS5"/>
<feature type="signal peptide" evidence="2">
    <location>
        <begin position="1"/>
        <end position="25"/>
    </location>
</feature>
<dbReference type="CDD" id="cd21112">
    <property type="entry name" value="alphaLP-like"/>
    <property type="match status" value="1"/>
</dbReference>
<gene>
    <name evidence="3" type="ORF">E6C55_20760</name>
</gene>
<dbReference type="GO" id="GO:0006508">
    <property type="term" value="P:proteolysis"/>
    <property type="evidence" value="ECO:0007669"/>
    <property type="project" value="InterPro"/>
</dbReference>
<dbReference type="EMBL" id="SSOB01000028">
    <property type="protein sequence ID" value="THF75933.1"/>
    <property type="molecule type" value="Genomic_DNA"/>
</dbReference>
<keyword evidence="2" id="KW-0732">Signal</keyword>
<sequence>MKKSFFRALIIVLSLLSIVSSQVYAETDLSQQQRISISDLDISNSFREIYGFDPADNLSKAVYSEDSPGRYGVYLTDDELKTLSIRDATINYGKKLQEMLNSNYSEFFGGLYYDHLLDNGKLRIALSNKNKSNAESIQKIVDSSSEKKNIEIYYVDHTLNELISIQNDIINYIINNSLEFYTEISIEKNKIIVQASEQDREYIEQIKKNYGEDILETHLSSPSIQPLSRFDYVRPVRGGLAINNTSTGSLCTGAFTGWTIGPTGPVDLLVTAGHCGSLYDYFSQGNASIGAVNYKYFQGTTDALIILNTTGTVAFNSPYNYDNGYWDATESISSEIAGETICKSGVSSDVTCGPLRTPYASGSVDGTYLVGLRSAALYSTGGDSGAPTYLPGSSGNHTLAGVLSGGNIVAGEQRTLYSHIQNVITNLNLSGVYTL</sequence>
<evidence type="ECO:0000313" key="4">
    <source>
        <dbReference type="Proteomes" id="UP000310636"/>
    </source>
</evidence>
<keyword evidence="4" id="KW-1185">Reference proteome</keyword>
<dbReference type="InterPro" id="IPR018114">
    <property type="entry name" value="TRYPSIN_HIS"/>
</dbReference>
<dbReference type="OrthoDB" id="8781117at2"/>
<accession>A0A4S4BMS5</accession>
<keyword evidence="1" id="KW-0378">Hydrolase</keyword>
<dbReference type="PROSITE" id="PS00134">
    <property type="entry name" value="TRYPSIN_HIS"/>
    <property type="match status" value="1"/>
</dbReference>
<dbReference type="GO" id="GO:0004252">
    <property type="term" value="F:serine-type endopeptidase activity"/>
    <property type="evidence" value="ECO:0007669"/>
    <property type="project" value="InterPro"/>
</dbReference>
<evidence type="ECO:0000313" key="3">
    <source>
        <dbReference type="EMBL" id="THF75933.1"/>
    </source>
</evidence>
<evidence type="ECO:0000256" key="2">
    <source>
        <dbReference type="SAM" id="SignalP"/>
    </source>
</evidence>
<dbReference type="Proteomes" id="UP000310636">
    <property type="component" value="Unassembled WGS sequence"/>
</dbReference>
<protein>
    <recommendedName>
        <fullName evidence="5">Peptidase S1 domain-containing protein</fullName>
    </recommendedName>
</protein>
<keyword evidence="1" id="KW-0645">Protease</keyword>
<dbReference type="RefSeq" id="WP_136371737.1">
    <property type="nucleotide sequence ID" value="NZ_SSOB01000028.1"/>
</dbReference>
<dbReference type="InterPro" id="IPR043504">
    <property type="entry name" value="Peptidase_S1_PA_chymotrypsin"/>
</dbReference>
<organism evidence="3 4">
    <name type="scientific">Cohnella fermenti</name>
    <dbReference type="NCBI Taxonomy" id="2565925"/>
    <lineage>
        <taxon>Bacteria</taxon>
        <taxon>Bacillati</taxon>
        <taxon>Bacillota</taxon>
        <taxon>Bacilli</taxon>
        <taxon>Bacillales</taxon>
        <taxon>Paenibacillaceae</taxon>
        <taxon>Cohnella</taxon>
    </lineage>
</organism>
<keyword evidence="1" id="KW-0720">Serine protease</keyword>
<dbReference type="Gene3D" id="2.40.10.10">
    <property type="entry name" value="Trypsin-like serine proteases"/>
    <property type="match status" value="2"/>
</dbReference>
<comment type="caution">
    <text evidence="3">The sequence shown here is derived from an EMBL/GenBank/DDBJ whole genome shotgun (WGS) entry which is preliminary data.</text>
</comment>
<name>A0A4S4BMS5_9BACL</name>
<reference evidence="3 4" key="1">
    <citation type="submission" date="2019-04" db="EMBL/GenBank/DDBJ databases">
        <title>Cohnella sp. nov. isolated from preserved vegetables.</title>
        <authorList>
            <person name="Lin S.-Y."/>
            <person name="Hung M.-H."/>
            <person name="Young C.-C."/>
        </authorList>
    </citation>
    <scope>NUCLEOTIDE SEQUENCE [LARGE SCALE GENOMIC DNA]</scope>
    <source>
        <strain evidence="3 4">CC-MHH1044</strain>
    </source>
</reference>
<feature type="chain" id="PRO_5020966107" description="Peptidase S1 domain-containing protein" evidence="2">
    <location>
        <begin position="26"/>
        <end position="435"/>
    </location>
</feature>
<dbReference type="InterPro" id="IPR009003">
    <property type="entry name" value="Peptidase_S1_PA"/>
</dbReference>
<dbReference type="SUPFAM" id="SSF50494">
    <property type="entry name" value="Trypsin-like serine proteases"/>
    <property type="match status" value="1"/>
</dbReference>
<evidence type="ECO:0000256" key="1">
    <source>
        <dbReference type="ARBA" id="ARBA00022825"/>
    </source>
</evidence>